<proteinExistence type="predicted"/>
<protein>
    <submittedName>
        <fullName evidence="1">Uncharacterized protein</fullName>
    </submittedName>
</protein>
<sequence length="93" mass="10199">MPDVNSLLQRRKMLTRNASLGRKQQIQKPKLVTQGNYLGIDSNASINRNPVAIIKTTSGIARHELITSGQILRASVVNIAKPAQSKLICHAQN</sequence>
<organism evidence="1 2">
    <name type="scientific">Microseira wollei NIES-4236</name>
    <dbReference type="NCBI Taxonomy" id="2530354"/>
    <lineage>
        <taxon>Bacteria</taxon>
        <taxon>Bacillati</taxon>
        <taxon>Cyanobacteriota</taxon>
        <taxon>Cyanophyceae</taxon>
        <taxon>Oscillatoriophycideae</taxon>
        <taxon>Aerosakkonematales</taxon>
        <taxon>Aerosakkonemataceae</taxon>
        <taxon>Microseira</taxon>
    </lineage>
</organism>
<evidence type="ECO:0000313" key="2">
    <source>
        <dbReference type="Proteomes" id="UP001050975"/>
    </source>
</evidence>
<comment type="caution">
    <text evidence="1">The sequence shown here is derived from an EMBL/GenBank/DDBJ whole genome shotgun (WGS) entry which is preliminary data.</text>
</comment>
<reference evidence="1" key="1">
    <citation type="submission" date="2019-10" db="EMBL/GenBank/DDBJ databases">
        <title>Draft genome sequece of Microseira wollei NIES-4236.</title>
        <authorList>
            <person name="Yamaguchi H."/>
            <person name="Suzuki S."/>
            <person name="Kawachi M."/>
        </authorList>
    </citation>
    <scope>NUCLEOTIDE SEQUENCE</scope>
    <source>
        <strain evidence="1">NIES-4236</strain>
    </source>
</reference>
<accession>A0AAV3X9H9</accession>
<dbReference type="Proteomes" id="UP001050975">
    <property type="component" value="Unassembled WGS sequence"/>
</dbReference>
<dbReference type="AlphaFoldDB" id="A0AAV3X9H9"/>
<evidence type="ECO:0000313" key="1">
    <source>
        <dbReference type="EMBL" id="GET38869.1"/>
    </source>
</evidence>
<keyword evidence="2" id="KW-1185">Reference proteome</keyword>
<name>A0AAV3X9H9_9CYAN</name>
<gene>
    <name evidence="1" type="ORF">MiSe_36280</name>
</gene>
<dbReference type="EMBL" id="BLAY01000054">
    <property type="protein sequence ID" value="GET38869.1"/>
    <property type="molecule type" value="Genomic_DNA"/>
</dbReference>